<dbReference type="eggNOG" id="ENOG502QU2U">
    <property type="taxonomic scope" value="Eukaryota"/>
</dbReference>
<comment type="caution">
    <text evidence="2">The sequence shown here is derived from an EMBL/GenBank/DDBJ whole genome shotgun (WGS) entry which is preliminary data.</text>
</comment>
<dbReference type="STRING" id="574566.I0Z8C2"/>
<dbReference type="Proteomes" id="UP000007264">
    <property type="component" value="Unassembled WGS sequence"/>
</dbReference>
<evidence type="ECO:0000313" key="3">
    <source>
        <dbReference type="Proteomes" id="UP000007264"/>
    </source>
</evidence>
<evidence type="ECO:0000259" key="1">
    <source>
        <dbReference type="Pfam" id="PF01789"/>
    </source>
</evidence>
<organism evidence="2 3">
    <name type="scientific">Coccomyxa subellipsoidea (strain C-169)</name>
    <name type="common">Green microalga</name>
    <dbReference type="NCBI Taxonomy" id="574566"/>
    <lineage>
        <taxon>Eukaryota</taxon>
        <taxon>Viridiplantae</taxon>
        <taxon>Chlorophyta</taxon>
        <taxon>core chlorophytes</taxon>
        <taxon>Trebouxiophyceae</taxon>
        <taxon>Trebouxiophyceae incertae sedis</taxon>
        <taxon>Coccomyxaceae</taxon>
        <taxon>Coccomyxa</taxon>
        <taxon>Coccomyxa subellipsoidea</taxon>
    </lineage>
</organism>
<dbReference type="Pfam" id="PF01789">
    <property type="entry name" value="PsbP"/>
    <property type="match status" value="1"/>
</dbReference>
<dbReference type="EMBL" id="AGSI01000002">
    <property type="protein sequence ID" value="EIE26891.1"/>
    <property type="molecule type" value="Genomic_DNA"/>
</dbReference>
<dbReference type="InterPro" id="IPR002683">
    <property type="entry name" value="PsbP_C"/>
</dbReference>
<dbReference type="GO" id="GO:0005509">
    <property type="term" value="F:calcium ion binding"/>
    <property type="evidence" value="ECO:0007669"/>
    <property type="project" value="InterPro"/>
</dbReference>
<proteinExistence type="predicted"/>
<feature type="domain" description="PsbP C-terminal" evidence="1">
    <location>
        <begin position="9"/>
        <end position="157"/>
    </location>
</feature>
<name>I0Z8C2_COCSC</name>
<reference evidence="2 3" key="1">
    <citation type="journal article" date="2012" name="Genome Biol.">
        <title>The genome of the polar eukaryotic microalga coccomyxa subellipsoidea reveals traits of cold adaptation.</title>
        <authorList>
            <person name="Blanc G."/>
            <person name="Agarkova I."/>
            <person name="Grimwood J."/>
            <person name="Kuo A."/>
            <person name="Brueggeman A."/>
            <person name="Dunigan D."/>
            <person name="Gurnon J."/>
            <person name="Ladunga I."/>
            <person name="Lindquist E."/>
            <person name="Lucas S."/>
            <person name="Pangilinan J."/>
            <person name="Proschold T."/>
            <person name="Salamov A."/>
            <person name="Schmutz J."/>
            <person name="Weeks D."/>
            <person name="Yamada T."/>
            <person name="Claverie J.M."/>
            <person name="Grigoriev I."/>
            <person name="Van Etten J."/>
            <person name="Lomsadze A."/>
            <person name="Borodovsky M."/>
        </authorList>
    </citation>
    <scope>NUCLEOTIDE SEQUENCE [LARGE SCALE GENOMIC DNA]</scope>
    <source>
        <strain evidence="2 3">C-169</strain>
    </source>
</reference>
<dbReference type="OrthoDB" id="2014109at2759"/>
<gene>
    <name evidence="2" type="ORF">COCSUDRAFT_12452</name>
</gene>
<dbReference type="GO" id="GO:0019898">
    <property type="term" value="C:extrinsic component of membrane"/>
    <property type="evidence" value="ECO:0007669"/>
    <property type="project" value="InterPro"/>
</dbReference>
<dbReference type="GO" id="GO:0015979">
    <property type="term" value="P:photosynthesis"/>
    <property type="evidence" value="ECO:0007669"/>
    <property type="project" value="InterPro"/>
</dbReference>
<dbReference type="Gene3D" id="3.40.1000.10">
    <property type="entry name" value="Mog1/PsbP, alpha/beta/alpha sandwich"/>
    <property type="match status" value="1"/>
</dbReference>
<dbReference type="InterPro" id="IPR016123">
    <property type="entry name" value="Mog1/PsbP_a/b/a-sand"/>
</dbReference>
<dbReference type="AlphaFoldDB" id="I0Z8C2"/>
<evidence type="ECO:0000313" key="2">
    <source>
        <dbReference type="EMBL" id="EIE26891.1"/>
    </source>
</evidence>
<dbReference type="SUPFAM" id="SSF55724">
    <property type="entry name" value="Mog1p/PsbP-like"/>
    <property type="match status" value="1"/>
</dbReference>
<dbReference type="PANTHER" id="PTHR31407:SF4">
    <property type="entry name" value="PSBP-LIKE PROTEIN 1, CHLOROPLASTIC"/>
    <property type="match status" value="1"/>
</dbReference>
<keyword evidence="3" id="KW-1185">Reference proteome</keyword>
<dbReference type="RefSeq" id="XP_005651435.1">
    <property type="nucleotide sequence ID" value="XM_005651378.1"/>
</dbReference>
<sequence length="162" mass="18196">MQCVCTVKEFTPVKDSQDGYSFVYPFGWQEVAVKGQDVVYKDVIEPLESVSVSITQTDKANVSEFGSPAEACPYIDASLFLFAVQDAVCYCCVQKEKDGRMYYTFEFASKAPNYIRHALAVVTVANGKFYTLTTGSNEKRWGKMKPRLEQVIGSFEVVERFG</sequence>
<dbReference type="GO" id="GO:0009654">
    <property type="term" value="C:photosystem II oxygen evolving complex"/>
    <property type="evidence" value="ECO:0007669"/>
    <property type="project" value="InterPro"/>
</dbReference>
<protein>
    <submittedName>
        <fullName evidence="2">Mog1p/PsbP-like protein</fullName>
    </submittedName>
</protein>
<dbReference type="KEGG" id="csl:COCSUDRAFT_12452"/>
<accession>I0Z8C2</accession>
<dbReference type="NCBIfam" id="NF040946">
    <property type="entry name" value="PSII_PsbP"/>
    <property type="match status" value="1"/>
</dbReference>
<dbReference type="PANTHER" id="PTHR31407">
    <property type="match status" value="1"/>
</dbReference>
<dbReference type="GeneID" id="17044900"/>